<protein>
    <recommendedName>
        <fullName evidence="2">Single-strand DNA deaminase toxin A-like C-terminal domain-containing protein</fullName>
    </recommendedName>
</protein>
<name>A0AA40AIG2_9PEZI</name>
<sequence length="324" mass="36366">MVSPPQSSPLINLAREVLRLSELHVAIISGDLRFARKVIKSASMSPGGKTRILEARDRDGTTPLMTAILCGRLEIAKLLLRQGASRKGRDYQGRTTSKYSRASLFDSKLRTYRRLGFPSMSGNQERERRRIANILRYPAALRSCRRSGNHHYSHSRILKRDKDLVVLKPVGGFETFKPGKEGTDLLNATAGFIASATTSSDEVRVEQFAVSGWKPNPGRGRRVLDNVAFTELVREVIYLHKFKIRASRRDAGNQTALPKQKGRFAACHVEKKLAIWWVVEALKKVLGTPDVGRMPELRGAEVPRYYKEARLFLDHGPCQDVSTS</sequence>
<evidence type="ECO:0000313" key="3">
    <source>
        <dbReference type="EMBL" id="KAK0716446.1"/>
    </source>
</evidence>
<keyword evidence="4" id="KW-1185">Reference proteome</keyword>
<dbReference type="PROSITE" id="PS50297">
    <property type="entry name" value="ANK_REP_REGION"/>
    <property type="match status" value="1"/>
</dbReference>
<comment type="caution">
    <text evidence="3">The sequence shown here is derived from an EMBL/GenBank/DDBJ whole genome shotgun (WGS) entry which is preliminary data.</text>
</comment>
<dbReference type="Pfam" id="PF24120">
    <property type="entry name" value="SsdA_C"/>
    <property type="match status" value="1"/>
</dbReference>
<dbReference type="Proteomes" id="UP001172159">
    <property type="component" value="Unassembled WGS sequence"/>
</dbReference>
<dbReference type="Pfam" id="PF12796">
    <property type="entry name" value="Ank_2"/>
    <property type="match status" value="1"/>
</dbReference>
<reference evidence="3" key="1">
    <citation type="submission" date="2023-06" db="EMBL/GenBank/DDBJ databases">
        <title>Genome-scale phylogeny and comparative genomics of the fungal order Sordariales.</title>
        <authorList>
            <consortium name="Lawrence Berkeley National Laboratory"/>
            <person name="Hensen N."/>
            <person name="Bonometti L."/>
            <person name="Westerberg I."/>
            <person name="Brannstrom I.O."/>
            <person name="Guillou S."/>
            <person name="Cros-Aarteil S."/>
            <person name="Calhoun S."/>
            <person name="Haridas S."/>
            <person name="Kuo A."/>
            <person name="Mondo S."/>
            <person name="Pangilinan J."/>
            <person name="Riley R."/>
            <person name="Labutti K."/>
            <person name="Andreopoulos B."/>
            <person name="Lipzen A."/>
            <person name="Chen C."/>
            <person name="Yanf M."/>
            <person name="Daum C."/>
            <person name="Ng V."/>
            <person name="Clum A."/>
            <person name="Steindorff A."/>
            <person name="Ohm R."/>
            <person name="Martin F."/>
            <person name="Silar P."/>
            <person name="Natvig D."/>
            <person name="Lalanne C."/>
            <person name="Gautier V."/>
            <person name="Ament-Velasquez S.L."/>
            <person name="Kruys A."/>
            <person name="Hutchinson M.I."/>
            <person name="Powell A.J."/>
            <person name="Barry K."/>
            <person name="Miller A.N."/>
            <person name="Grigoriev I.V."/>
            <person name="Debuchy R."/>
            <person name="Gladieux P."/>
            <person name="Thoren M.H."/>
            <person name="Johannesson H."/>
        </authorList>
    </citation>
    <scope>NUCLEOTIDE SEQUENCE</scope>
    <source>
        <strain evidence="3">CBS 540.89</strain>
    </source>
</reference>
<feature type="repeat" description="ANK" evidence="1">
    <location>
        <begin position="59"/>
        <end position="91"/>
    </location>
</feature>
<gene>
    <name evidence="3" type="ORF">B0T21DRAFT_425627</name>
</gene>
<dbReference type="Gene3D" id="1.25.40.20">
    <property type="entry name" value="Ankyrin repeat-containing domain"/>
    <property type="match status" value="1"/>
</dbReference>
<dbReference type="SUPFAM" id="SSF48403">
    <property type="entry name" value="Ankyrin repeat"/>
    <property type="match status" value="1"/>
</dbReference>
<dbReference type="EMBL" id="JAUKTV010000014">
    <property type="protein sequence ID" value="KAK0716446.1"/>
    <property type="molecule type" value="Genomic_DNA"/>
</dbReference>
<evidence type="ECO:0000256" key="1">
    <source>
        <dbReference type="PROSITE-ProRule" id="PRU00023"/>
    </source>
</evidence>
<feature type="domain" description="Single-strand DNA deaminase toxin A-like C-terminal" evidence="2">
    <location>
        <begin position="209"/>
        <end position="274"/>
    </location>
</feature>
<dbReference type="AlphaFoldDB" id="A0AA40AIG2"/>
<dbReference type="InterPro" id="IPR057517">
    <property type="entry name" value="SsdA-like_C"/>
</dbReference>
<organism evidence="3 4">
    <name type="scientific">Apiosordaria backusii</name>
    <dbReference type="NCBI Taxonomy" id="314023"/>
    <lineage>
        <taxon>Eukaryota</taxon>
        <taxon>Fungi</taxon>
        <taxon>Dikarya</taxon>
        <taxon>Ascomycota</taxon>
        <taxon>Pezizomycotina</taxon>
        <taxon>Sordariomycetes</taxon>
        <taxon>Sordariomycetidae</taxon>
        <taxon>Sordariales</taxon>
        <taxon>Lasiosphaeriaceae</taxon>
        <taxon>Apiosordaria</taxon>
    </lineage>
</organism>
<dbReference type="InterPro" id="IPR002110">
    <property type="entry name" value="Ankyrin_rpt"/>
</dbReference>
<evidence type="ECO:0000259" key="2">
    <source>
        <dbReference type="Pfam" id="PF24120"/>
    </source>
</evidence>
<dbReference type="InterPro" id="IPR036770">
    <property type="entry name" value="Ankyrin_rpt-contain_sf"/>
</dbReference>
<proteinExistence type="predicted"/>
<accession>A0AA40AIG2</accession>
<dbReference type="PROSITE" id="PS50088">
    <property type="entry name" value="ANK_REPEAT"/>
    <property type="match status" value="1"/>
</dbReference>
<evidence type="ECO:0000313" key="4">
    <source>
        <dbReference type="Proteomes" id="UP001172159"/>
    </source>
</evidence>
<keyword evidence="1" id="KW-0040">ANK repeat</keyword>